<gene>
    <name evidence="9" type="ORF">H6H00_18910</name>
</gene>
<evidence type="ECO:0000256" key="2">
    <source>
        <dbReference type="ARBA" id="ARBA00022448"/>
    </source>
</evidence>
<evidence type="ECO:0000256" key="4">
    <source>
        <dbReference type="ARBA" id="ARBA00023055"/>
    </source>
</evidence>
<dbReference type="InterPro" id="IPR020616">
    <property type="entry name" value="Thiolase_N"/>
</dbReference>
<proteinExistence type="predicted"/>
<dbReference type="InterPro" id="IPR020613">
    <property type="entry name" value="Thiolase_CS"/>
</dbReference>
<keyword evidence="10" id="KW-1185">Reference proteome</keyword>
<dbReference type="EC" id="2.3.1.176" evidence="1"/>
<dbReference type="InterPro" id="IPR002155">
    <property type="entry name" value="Thiolase"/>
</dbReference>
<evidence type="ECO:0000259" key="8">
    <source>
        <dbReference type="Pfam" id="PF22691"/>
    </source>
</evidence>
<dbReference type="CDD" id="cd00829">
    <property type="entry name" value="SCP-x_thiolase"/>
    <property type="match status" value="1"/>
</dbReference>
<name>A0A7G7MC00_9PSEU</name>
<dbReference type="EMBL" id="CP060131">
    <property type="protein sequence ID" value="QNG50311.1"/>
    <property type="molecule type" value="Genomic_DNA"/>
</dbReference>
<dbReference type="InterPro" id="IPR016039">
    <property type="entry name" value="Thiolase-like"/>
</dbReference>
<accession>A0A7G7MC00</accession>
<evidence type="ECO:0000259" key="7">
    <source>
        <dbReference type="Pfam" id="PF00108"/>
    </source>
</evidence>
<sequence length="387" mass="38873">MDVAIVGTGITRFGMFVGTRLRELAAEAADAALADAGVQPDEIGLVVFGNAAAGVLTGQEMIRAHTALGGSRVAGRPMVSVENACASSSSAFHLGAMAVSSGAYDHVLVVGAEKMTGTDRTRAGRALATAVDVELTGEQDGSRPVFMEIYAAEARAYLERTGASARDLALVAAKSLLNGSLNPIAQNRTALTADEILAARTIVAPLTRPMCSSIGDGAAACVLTRTDLARRRDRPSVRVLASAVGAARVGDAGDVVGRTARAAYEQAGVGPDGIDLFEVHDAASPAELVIAEEIGIAAAGEGARLARDGATGIGGTRPVNVSGGLLARGHPIGATGAAQIVELADQLRGRGGARQVRQARIGLAENAGGSLGDGPAACVVTILAAVG</sequence>
<dbReference type="PROSITE" id="PS00737">
    <property type="entry name" value="THIOLASE_2"/>
    <property type="match status" value="1"/>
</dbReference>
<dbReference type="PIRSF" id="PIRSF000429">
    <property type="entry name" value="Ac-CoA_Ac_transf"/>
    <property type="match status" value="1"/>
</dbReference>
<dbReference type="AlphaFoldDB" id="A0A7G7MC00"/>
<dbReference type="GO" id="GO:0006869">
    <property type="term" value="P:lipid transport"/>
    <property type="evidence" value="ECO:0007669"/>
    <property type="project" value="UniProtKB-KW"/>
</dbReference>
<dbReference type="GO" id="GO:0016747">
    <property type="term" value="F:acyltransferase activity, transferring groups other than amino-acyl groups"/>
    <property type="evidence" value="ECO:0007669"/>
    <property type="project" value="InterPro"/>
</dbReference>
<dbReference type="SUPFAM" id="SSF53901">
    <property type="entry name" value="Thiolase-like"/>
    <property type="match status" value="1"/>
</dbReference>
<dbReference type="GO" id="GO:0008289">
    <property type="term" value="F:lipid binding"/>
    <property type="evidence" value="ECO:0007669"/>
    <property type="project" value="UniProtKB-KW"/>
</dbReference>
<evidence type="ECO:0000256" key="3">
    <source>
        <dbReference type="ARBA" id="ARBA00022679"/>
    </source>
</evidence>
<dbReference type="KEGG" id="ppel:H6H00_18910"/>
<organism evidence="9 10">
    <name type="scientific">Pseudonocardia petroleophila</name>
    <dbReference type="NCBI Taxonomy" id="37331"/>
    <lineage>
        <taxon>Bacteria</taxon>
        <taxon>Bacillati</taxon>
        <taxon>Actinomycetota</taxon>
        <taxon>Actinomycetes</taxon>
        <taxon>Pseudonocardiales</taxon>
        <taxon>Pseudonocardiaceae</taxon>
        <taxon>Pseudonocardia</taxon>
    </lineage>
</organism>
<reference evidence="9 10" key="1">
    <citation type="submission" date="2020-08" db="EMBL/GenBank/DDBJ databases">
        <authorList>
            <person name="Mo P."/>
        </authorList>
    </citation>
    <scope>NUCLEOTIDE SEQUENCE [LARGE SCALE GENOMIC DNA]</scope>
    <source>
        <strain evidence="9 10">CGMCC 4.1532</strain>
    </source>
</reference>
<dbReference type="RefSeq" id="WP_185717073.1">
    <property type="nucleotide sequence ID" value="NZ_BAAAWI010000001.1"/>
</dbReference>
<keyword evidence="2" id="KW-0813">Transport</keyword>
<evidence type="ECO:0000313" key="9">
    <source>
        <dbReference type="EMBL" id="QNG50311.1"/>
    </source>
</evidence>
<dbReference type="Proteomes" id="UP000515728">
    <property type="component" value="Chromosome"/>
</dbReference>
<feature type="domain" description="Thiolase N-terminal" evidence="7">
    <location>
        <begin position="3"/>
        <end position="186"/>
    </location>
</feature>
<keyword evidence="3" id="KW-0808">Transferase</keyword>
<evidence type="ECO:0000313" key="10">
    <source>
        <dbReference type="Proteomes" id="UP000515728"/>
    </source>
</evidence>
<evidence type="ECO:0000256" key="1">
    <source>
        <dbReference type="ARBA" id="ARBA00012352"/>
    </source>
</evidence>
<dbReference type="Pfam" id="PF00108">
    <property type="entry name" value="Thiolase_N"/>
    <property type="match status" value="1"/>
</dbReference>
<keyword evidence="5" id="KW-0446">Lipid-binding</keyword>
<dbReference type="PANTHER" id="PTHR42870:SF1">
    <property type="entry name" value="NON-SPECIFIC LIPID-TRANSFER PROTEIN-LIKE 2"/>
    <property type="match status" value="1"/>
</dbReference>
<dbReference type="Gene3D" id="3.40.47.10">
    <property type="match status" value="1"/>
</dbReference>
<dbReference type="InterPro" id="IPR055140">
    <property type="entry name" value="Thiolase_C_2"/>
</dbReference>
<protein>
    <recommendedName>
        <fullName evidence="1">propanoyl-CoA C-acyltransferase</fullName>
        <ecNumber evidence="1">2.3.1.176</ecNumber>
    </recommendedName>
    <alternativeName>
        <fullName evidence="6">Propanoyl-CoA C-acyltransferase</fullName>
    </alternativeName>
</protein>
<keyword evidence="4" id="KW-0445">Lipid transport</keyword>
<dbReference type="Pfam" id="PF22691">
    <property type="entry name" value="Thiolase_C_1"/>
    <property type="match status" value="1"/>
</dbReference>
<evidence type="ECO:0000256" key="6">
    <source>
        <dbReference type="ARBA" id="ARBA00032316"/>
    </source>
</evidence>
<dbReference type="PANTHER" id="PTHR42870">
    <property type="entry name" value="ACETYL-COA C-ACETYLTRANSFERASE"/>
    <property type="match status" value="1"/>
</dbReference>
<evidence type="ECO:0000256" key="5">
    <source>
        <dbReference type="ARBA" id="ARBA00023121"/>
    </source>
</evidence>
<feature type="domain" description="Thiolase C-terminal" evidence="8">
    <location>
        <begin position="257"/>
        <end position="372"/>
    </location>
</feature>